<feature type="compositionally biased region" description="Polar residues" evidence="1">
    <location>
        <begin position="1"/>
        <end position="11"/>
    </location>
</feature>
<feature type="region of interest" description="Disordered" evidence="1">
    <location>
        <begin position="1"/>
        <end position="55"/>
    </location>
</feature>
<accession>A0AAD6IUD8</accession>
<comment type="caution">
    <text evidence="2">The sequence shown here is derived from an EMBL/GenBank/DDBJ whole genome shotgun (WGS) entry which is preliminary data.</text>
</comment>
<feature type="compositionally biased region" description="Pro residues" evidence="1">
    <location>
        <begin position="112"/>
        <end position="121"/>
    </location>
</feature>
<feature type="compositionally biased region" description="Polar residues" evidence="1">
    <location>
        <begin position="455"/>
        <end position="478"/>
    </location>
</feature>
<feature type="compositionally biased region" description="Polar residues" evidence="1">
    <location>
        <begin position="608"/>
        <end position="624"/>
    </location>
</feature>
<feature type="region of interest" description="Disordered" evidence="1">
    <location>
        <begin position="105"/>
        <end position="644"/>
    </location>
</feature>
<feature type="compositionally biased region" description="Polar residues" evidence="1">
    <location>
        <begin position="587"/>
        <end position="598"/>
    </location>
</feature>
<feature type="compositionally biased region" description="Polar residues" evidence="1">
    <location>
        <begin position="142"/>
        <end position="163"/>
    </location>
</feature>
<evidence type="ECO:0000313" key="2">
    <source>
        <dbReference type="EMBL" id="KAJ6256617.1"/>
    </source>
</evidence>
<feature type="compositionally biased region" description="Pro residues" evidence="1">
    <location>
        <begin position="309"/>
        <end position="327"/>
    </location>
</feature>
<feature type="compositionally biased region" description="Low complexity" evidence="1">
    <location>
        <begin position="230"/>
        <end position="244"/>
    </location>
</feature>
<reference evidence="2" key="1">
    <citation type="submission" date="2023-01" db="EMBL/GenBank/DDBJ databases">
        <title>The chitinases involved in constricting ring structure development in the nematode-trapping fungus Drechslerella dactyloides.</title>
        <authorList>
            <person name="Wang R."/>
            <person name="Zhang L."/>
            <person name="Tang P."/>
            <person name="Li S."/>
            <person name="Liang L."/>
        </authorList>
    </citation>
    <scope>NUCLEOTIDE SEQUENCE</scope>
    <source>
        <strain evidence="2">YMF1.00031</strain>
    </source>
</reference>
<keyword evidence="3" id="KW-1185">Reference proteome</keyword>
<feature type="compositionally biased region" description="Basic and acidic residues" evidence="1">
    <location>
        <begin position="756"/>
        <end position="772"/>
    </location>
</feature>
<feature type="compositionally biased region" description="Low complexity" evidence="1">
    <location>
        <begin position="205"/>
        <end position="220"/>
    </location>
</feature>
<feature type="compositionally biased region" description="Low complexity" evidence="1">
    <location>
        <begin position="573"/>
        <end position="584"/>
    </location>
</feature>
<evidence type="ECO:0000256" key="1">
    <source>
        <dbReference type="SAM" id="MobiDB-lite"/>
    </source>
</evidence>
<feature type="compositionally biased region" description="Polar residues" evidence="1">
    <location>
        <begin position="499"/>
        <end position="508"/>
    </location>
</feature>
<name>A0AAD6IUD8_DREDA</name>
<feature type="region of interest" description="Disordered" evidence="1">
    <location>
        <begin position="740"/>
        <end position="810"/>
    </location>
</feature>
<protein>
    <submittedName>
        <fullName evidence="2">Uncharacterized protein</fullName>
    </submittedName>
</protein>
<dbReference type="EMBL" id="JAQGDS010000012">
    <property type="protein sequence ID" value="KAJ6256617.1"/>
    <property type="molecule type" value="Genomic_DNA"/>
</dbReference>
<sequence>MSAQQYYQPPSSYVPRPQAGQRQTMQYNPAGYNPAVYHPQAPPSPPVNVPAQPAHSGYNPNVYIPSHLVGPPGRMTPQPVVGAGGYVPYANLQGVIGGVNRSSALEQGGEEAPPPYSPPQRPFNRQLQPPNLQVPVNVQNNMFTPVTPSNSYQPHSQSPANTRQVAPPAQPAPPTQSQPAPPSGYSTVQDHRRMPSQPSVYNPLQAAPSTATQMQASSQSVQYPPPRHPPSASQQTFTTAATPQRPIPAPSITPARSPDDLEPASPPGQQLPPTGASRERDSLPLRRPPASTPNTNEPTLPNRRATMGIPPPPPNIPPPPSGPPPGPVRRQTMDGASNPAPPQIQPTNVVSNVSTSQTPTTAPGQLSTGMPLPPPPGRPPPKTVILQPAPMGKKRDKGKGVYRAEESSGESSDRGLVSPPPSAPYSAGTLPFRRNSPPNSSTTPHSSAFPGSAGIQPQSIMRSQKSTGDLASGGLRTTTPKDVRFVIPDDESEYESTADGESQRNSAVEPSPGFAAAAAPTTPRTPGTPGRPRISSQQITPFATIAEEDSHDAGSKRKAYATTRSSEKESKGKSVSSSASANEARFNATQTPPFSPESQRSEEKLAITGSQPNGPKLQTITPPMQSAPIPDSKGSTSRVFPDDEPEDLDLPPFYHEAIERHTDMILTEATAPTDEKRLNVFVDFVLEEARMRGELYNSALGILGPGLSLFPADDPQHMTPEQQVAEFERREYERRVMDDLASSSSPGMNSIKRRQTIKEQKARAGEILEGRRSRSNPSTPREPKRASWFENAVPDTVDSNAAESERAAENIEQQSLPATDTPLIDLQPLLSIVPPYPRQFPASDNSHPSLQKTRKAIADLKDLKAIHKLKFDFTTSVPRVQDENAAESRARKAAHQDYIQRLFNEGRVTYEEMDRLTAEFERKEGNKKAGELQKEFNRFQKEVVSPSHTELMDRIDKATSIMDGIQTDISSSAKAAIGVREGPELLEKLNIMRSLFETRELLYGEINALIADRDSRYKEVTIAPFLNEGDTEGVKEAEEFFADAAKQTKVTADKEAVERAKSFLDKVEKDVITGVESEVSNFWDVAPTLTGLLEQIPTDLTNFRTIIPEDELYANSNYGKFPLLYLKKKLDYVGNSIYQHTQAQMRLLDFSVEITLLWTNIKWALGDSERVFAGEEDRRAVWQVERQKKEEEVRQTKNWEEKLKIVKEEWSQSVGNKLSEIKKRILDQLAQQEGWTNEVGDCNSGPTLISPKTSLIPVQYLQEI</sequence>
<dbReference type="Proteomes" id="UP001221413">
    <property type="component" value="Unassembled WGS sequence"/>
</dbReference>
<feature type="compositionally biased region" description="Low complexity" evidence="1">
    <location>
        <begin position="126"/>
        <end position="141"/>
    </location>
</feature>
<feature type="compositionally biased region" description="Low complexity" evidence="1">
    <location>
        <begin position="512"/>
        <end position="533"/>
    </location>
</feature>
<dbReference type="AlphaFoldDB" id="A0AAD6IUD8"/>
<feature type="compositionally biased region" description="Polar residues" evidence="1">
    <location>
        <begin position="345"/>
        <end position="368"/>
    </location>
</feature>
<feature type="compositionally biased region" description="Low complexity" evidence="1">
    <location>
        <begin position="435"/>
        <end position="447"/>
    </location>
</feature>
<organism evidence="2 3">
    <name type="scientific">Drechslerella dactyloides</name>
    <name type="common">Nematode-trapping fungus</name>
    <name type="synonym">Arthrobotrys dactyloides</name>
    <dbReference type="NCBI Taxonomy" id="74499"/>
    <lineage>
        <taxon>Eukaryota</taxon>
        <taxon>Fungi</taxon>
        <taxon>Dikarya</taxon>
        <taxon>Ascomycota</taxon>
        <taxon>Pezizomycotina</taxon>
        <taxon>Orbiliomycetes</taxon>
        <taxon>Orbiliales</taxon>
        <taxon>Orbiliaceae</taxon>
        <taxon>Drechslerella</taxon>
    </lineage>
</organism>
<feature type="compositionally biased region" description="Acidic residues" evidence="1">
    <location>
        <begin position="488"/>
        <end position="498"/>
    </location>
</feature>
<proteinExistence type="predicted"/>
<evidence type="ECO:0000313" key="3">
    <source>
        <dbReference type="Proteomes" id="UP001221413"/>
    </source>
</evidence>
<feature type="compositionally biased region" description="Pro residues" evidence="1">
    <location>
        <begin position="168"/>
        <end position="182"/>
    </location>
</feature>
<gene>
    <name evidence="2" type="ORF">Dda_8482</name>
</gene>
<feature type="compositionally biased region" description="Pro residues" evidence="1">
    <location>
        <begin position="371"/>
        <end position="382"/>
    </location>
</feature>